<dbReference type="InterPro" id="IPR036388">
    <property type="entry name" value="WH-like_DNA-bd_sf"/>
</dbReference>
<feature type="region of interest" description="Disordered" evidence="4">
    <location>
        <begin position="335"/>
        <end position="365"/>
    </location>
</feature>
<dbReference type="InterPro" id="IPR029063">
    <property type="entry name" value="SAM-dependent_MTases_sf"/>
</dbReference>
<organism evidence="7 8">
    <name type="scientific">Mycobacterium paraintracellulare</name>
    <dbReference type="NCBI Taxonomy" id="1138383"/>
    <lineage>
        <taxon>Bacteria</taxon>
        <taxon>Bacillati</taxon>
        <taxon>Actinomycetota</taxon>
        <taxon>Actinomycetes</taxon>
        <taxon>Mycobacteriales</taxon>
        <taxon>Mycobacteriaceae</taxon>
        <taxon>Mycobacterium</taxon>
        <taxon>Mycobacterium avium complex (MAC)</taxon>
    </lineage>
</organism>
<gene>
    <name evidence="7" type="ORF">MPRI_08110</name>
</gene>
<sequence>MRLGLIPDTPEEWKALASGRVPVPFLQIHFAFGLAHAVITATRLGVFESLTPQAATANETAKRCGIDPSATKKLLTALAGSGYLSVRADRYALTPTSRTWLAAGSPHSLVDAVLFASEEWELMSHIENYVRSGTSIDIHERMTDDQWRHYQRCMRALAGQTAEEVTRHIPVPCGATAMIDVGGSHGHYSVALCRRHARLHAVVLDLPDAVRAAAPLLAAEQMGPRVTHLEADALTHDFGVDAYDLVLLSNLAHHFNESQNADLFGRLGRALRPRGVFAVIEPIRPETGDVVEQLAALNELYFGITSRSGTWTARDIADWQRGAGLRPASAPIMLSDGDTGLQIATRPDGGDPPRPASPRSRSPKV</sequence>
<dbReference type="Gene3D" id="3.40.50.150">
    <property type="entry name" value="Vaccinia Virus protein VP39"/>
    <property type="match status" value="1"/>
</dbReference>
<keyword evidence="3" id="KW-0949">S-adenosyl-L-methionine</keyword>
<dbReference type="Pfam" id="PF08100">
    <property type="entry name" value="Dimerisation"/>
    <property type="match status" value="1"/>
</dbReference>
<evidence type="ECO:0000256" key="2">
    <source>
        <dbReference type="ARBA" id="ARBA00022679"/>
    </source>
</evidence>
<proteinExistence type="predicted"/>
<dbReference type="EMBL" id="AP022597">
    <property type="protein sequence ID" value="BBY68624.1"/>
    <property type="molecule type" value="Genomic_DNA"/>
</dbReference>
<evidence type="ECO:0000259" key="6">
    <source>
        <dbReference type="Pfam" id="PF08100"/>
    </source>
</evidence>
<evidence type="ECO:0000259" key="5">
    <source>
        <dbReference type="Pfam" id="PF00891"/>
    </source>
</evidence>
<keyword evidence="1" id="KW-0489">Methyltransferase</keyword>
<feature type="domain" description="O-methyltransferase C-terminal" evidence="5">
    <location>
        <begin position="147"/>
        <end position="305"/>
    </location>
</feature>
<dbReference type="PANTHER" id="PTHR43712:SF2">
    <property type="entry name" value="O-METHYLTRANSFERASE CICE"/>
    <property type="match status" value="1"/>
</dbReference>
<feature type="domain" description="O-methyltransferase dimerisation" evidence="6">
    <location>
        <begin position="29"/>
        <end position="102"/>
    </location>
</feature>
<dbReference type="Proteomes" id="UP000466578">
    <property type="component" value="Chromosome"/>
</dbReference>
<dbReference type="InterPro" id="IPR012967">
    <property type="entry name" value="COMT_dimerisation"/>
</dbReference>
<accession>A0ABM7K3V7</accession>
<dbReference type="InterPro" id="IPR036390">
    <property type="entry name" value="WH_DNA-bd_sf"/>
</dbReference>
<evidence type="ECO:0000256" key="3">
    <source>
        <dbReference type="ARBA" id="ARBA00022691"/>
    </source>
</evidence>
<dbReference type="GeneID" id="45456313"/>
<evidence type="ECO:0000313" key="7">
    <source>
        <dbReference type="EMBL" id="BBY68624.1"/>
    </source>
</evidence>
<dbReference type="PANTHER" id="PTHR43712">
    <property type="entry name" value="PUTATIVE (AFU_ORTHOLOGUE AFUA_4G14580)-RELATED"/>
    <property type="match status" value="1"/>
</dbReference>
<dbReference type="InterPro" id="IPR016461">
    <property type="entry name" value="COMT-like"/>
</dbReference>
<evidence type="ECO:0000313" key="8">
    <source>
        <dbReference type="Proteomes" id="UP000466578"/>
    </source>
</evidence>
<protein>
    <recommendedName>
        <fullName evidence="9">SAM-dependent methyltransferase</fullName>
    </recommendedName>
</protein>
<dbReference type="InterPro" id="IPR001077">
    <property type="entry name" value="COMT_C"/>
</dbReference>
<evidence type="ECO:0000256" key="4">
    <source>
        <dbReference type="SAM" id="MobiDB-lite"/>
    </source>
</evidence>
<keyword evidence="2" id="KW-0808">Transferase</keyword>
<keyword evidence="8" id="KW-1185">Reference proteome</keyword>
<reference evidence="7 8" key="1">
    <citation type="journal article" date="2019" name="Emerg. Microbes Infect.">
        <title>Comprehensive subspecies identification of 175 nontuberculous mycobacteria species based on 7547 genomic profiles.</title>
        <authorList>
            <person name="Matsumoto Y."/>
            <person name="Kinjo T."/>
            <person name="Motooka D."/>
            <person name="Nabeya D."/>
            <person name="Jung N."/>
            <person name="Uechi K."/>
            <person name="Horii T."/>
            <person name="Iida T."/>
            <person name="Fujita J."/>
            <person name="Nakamura S."/>
        </authorList>
    </citation>
    <scope>NUCLEOTIDE SEQUENCE [LARGE SCALE GENOMIC DNA]</scope>
    <source>
        <strain evidence="7 8">JCM 30622</strain>
    </source>
</reference>
<evidence type="ECO:0000256" key="1">
    <source>
        <dbReference type="ARBA" id="ARBA00022603"/>
    </source>
</evidence>
<name>A0ABM7K3V7_9MYCO</name>
<evidence type="ECO:0008006" key="9">
    <source>
        <dbReference type="Google" id="ProtNLM"/>
    </source>
</evidence>
<dbReference type="SUPFAM" id="SSF46785">
    <property type="entry name" value="Winged helix' DNA-binding domain"/>
    <property type="match status" value="1"/>
</dbReference>
<dbReference type="SUPFAM" id="SSF53335">
    <property type="entry name" value="S-adenosyl-L-methionine-dependent methyltransferases"/>
    <property type="match status" value="1"/>
</dbReference>
<dbReference type="CDD" id="cd02440">
    <property type="entry name" value="AdoMet_MTases"/>
    <property type="match status" value="1"/>
</dbReference>
<dbReference type="Pfam" id="PF00891">
    <property type="entry name" value="Methyltransf_2"/>
    <property type="match status" value="1"/>
</dbReference>
<dbReference type="PROSITE" id="PS51683">
    <property type="entry name" value="SAM_OMT_II"/>
    <property type="match status" value="1"/>
</dbReference>
<dbReference type="Gene3D" id="1.10.10.10">
    <property type="entry name" value="Winged helix-like DNA-binding domain superfamily/Winged helix DNA-binding domain"/>
    <property type="match status" value="1"/>
</dbReference>
<dbReference type="RefSeq" id="WP_014385670.1">
    <property type="nucleotide sequence ID" value="NC_016948.1"/>
</dbReference>